<dbReference type="PANTHER" id="PTHR48101">
    <property type="entry name" value="METHYLMALONYL-COA MUTASE, MITOCHONDRIAL-RELATED"/>
    <property type="match status" value="1"/>
</dbReference>
<sequence length="548" mass="57137">MTTRADWEHAAAGVLRKAGRLGEGDPDAAVWDALTRRTLDGIAVTPLGTPADLEGVDTDVRPTRHGAWDVRVEVRGDDARALNEQVLADLETGANSLWVHSAHDLPTLLDGVLLDLAPVVLDLEVDHLAHARDLVDHLRTHLTGAAPATGTNLGVPATADDATLREAAELAAEAGTLAFVVDALDLHHRGASEVQELAWSVAAGVRLLRSLEAGGLDATTAAGLVEFRYAATDEQFPSIAKLRAARRLWARILDASGAGDAAQRQHAVTSRAMLSTYDPHVNLLRTTVAAFAAGVGGADAVTVVPFDSPLGKPDTFGRRIARNTSAVLLAEAQLGRVADPAGGAYAVERLTHDLAAAAWDLFVRLDEGADLDRLVADTVAERDRLVATRRRPITGLTEFPHLGEVLPVREPDPGAPPVRRYGAAFEALRDVPADATVFLATLGPVAAHTARASFAANLLAAGGIAVDTAGPTTGVDDLVAAYDEQQVVCLAGTDSAYAAWGAEAAAALRAAGAQHVVIAGKPVDYADDACSVGADALAFLTRTREVLG</sequence>
<gene>
    <name evidence="3" type="ORF">GCM10009843_29090</name>
</gene>
<dbReference type="PANTHER" id="PTHR48101:SF4">
    <property type="entry name" value="METHYLMALONYL-COA MUTASE, MITOCHONDRIAL"/>
    <property type="match status" value="1"/>
</dbReference>
<accession>A0ABN2YJT5</accession>
<evidence type="ECO:0000259" key="2">
    <source>
        <dbReference type="Pfam" id="PF01642"/>
    </source>
</evidence>
<dbReference type="Gene3D" id="3.40.50.280">
    <property type="entry name" value="Cobalamin-binding domain"/>
    <property type="match status" value="1"/>
</dbReference>
<evidence type="ECO:0000256" key="1">
    <source>
        <dbReference type="ARBA" id="ARBA00011870"/>
    </source>
</evidence>
<evidence type="ECO:0000313" key="3">
    <source>
        <dbReference type="EMBL" id="GAA2128534.1"/>
    </source>
</evidence>
<name>A0ABN2YJT5_9ACTN</name>
<dbReference type="Gene3D" id="3.20.20.240">
    <property type="entry name" value="Methylmalonyl-CoA mutase"/>
    <property type="match status" value="1"/>
</dbReference>
<comment type="caution">
    <text evidence="3">The sequence shown here is derived from an EMBL/GenBank/DDBJ whole genome shotgun (WGS) entry which is preliminary data.</text>
</comment>
<dbReference type="InterPro" id="IPR006099">
    <property type="entry name" value="MeMalonylCoA_mutase_a/b_cat"/>
</dbReference>
<comment type="subunit">
    <text evidence="1">Heterodimer of an alpha and a beta chain.</text>
</comment>
<dbReference type="RefSeq" id="WP_344304509.1">
    <property type="nucleotide sequence ID" value="NZ_BAAAQQ010000013.1"/>
</dbReference>
<reference evidence="3 4" key="1">
    <citation type="journal article" date="2019" name="Int. J. Syst. Evol. Microbiol.">
        <title>The Global Catalogue of Microorganisms (GCM) 10K type strain sequencing project: providing services to taxonomists for standard genome sequencing and annotation.</title>
        <authorList>
            <consortium name="The Broad Institute Genomics Platform"/>
            <consortium name="The Broad Institute Genome Sequencing Center for Infectious Disease"/>
            <person name="Wu L."/>
            <person name="Ma J."/>
        </authorList>
    </citation>
    <scope>NUCLEOTIDE SEQUENCE [LARGE SCALE GENOMIC DNA]</scope>
    <source>
        <strain evidence="3 4">JCM 16021</strain>
    </source>
</reference>
<protein>
    <submittedName>
        <fullName evidence="3">Methylmalonyl-CoA mutase family protein</fullName>
    </submittedName>
</protein>
<organism evidence="3 4">
    <name type="scientific">Nocardioides bigeumensis</name>
    <dbReference type="NCBI Taxonomy" id="433657"/>
    <lineage>
        <taxon>Bacteria</taxon>
        <taxon>Bacillati</taxon>
        <taxon>Actinomycetota</taxon>
        <taxon>Actinomycetes</taxon>
        <taxon>Propionibacteriales</taxon>
        <taxon>Nocardioidaceae</taxon>
        <taxon>Nocardioides</taxon>
    </lineage>
</organism>
<dbReference type="Pfam" id="PF01642">
    <property type="entry name" value="MM_CoA_mutase"/>
    <property type="match status" value="1"/>
</dbReference>
<dbReference type="SUPFAM" id="SSF51703">
    <property type="entry name" value="Cobalamin (vitamin B12)-dependent enzymes"/>
    <property type="match status" value="1"/>
</dbReference>
<proteinExistence type="predicted"/>
<dbReference type="EMBL" id="BAAAQQ010000013">
    <property type="protein sequence ID" value="GAA2128534.1"/>
    <property type="molecule type" value="Genomic_DNA"/>
</dbReference>
<dbReference type="InterPro" id="IPR016176">
    <property type="entry name" value="Cbl-dep_enz_cat"/>
</dbReference>
<feature type="domain" description="Methylmalonyl-CoA mutase alpha/beta chain catalytic" evidence="2">
    <location>
        <begin position="182"/>
        <end position="367"/>
    </location>
</feature>
<dbReference type="Proteomes" id="UP001500575">
    <property type="component" value="Unassembled WGS sequence"/>
</dbReference>
<keyword evidence="4" id="KW-1185">Reference proteome</keyword>
<evidence type="ECO:0000313" key="4">
    <source>
        <dbReference type="Proteomes" id="UP001500575"/>
    </source>
</evidence>